<feature type="compositionally biased region" description="Polar residues" evidence="1">
    <location>
        <begin position="849"/>
        <end position="859"/>
    </location>
</feature>
<feature type="compositionally biased region" description="Low complexity" evidence="1">
    <location>
        <begin position="117"/>
        <end position="132"/>
    </location>
</feature>
<keyword evidence="5" id="KW-1185">Reference proteome</keyword>
<name>A0A9K3L120_9STRA</name>
<reference evidence="4" key="1">
    <citation type="journal article" date="2021" name="Sci. Rep.">
        <title>Diploid genomic architecture of Nitzschia inconspicua, an elite biomass production diatom.</title>
        <authorList>
            <person name="Oliver A."/>
            <person name="Podell S."/>
            <person name="Pinowska A."/>
            <person name="Traller J.C."/>
            <person name="Smith S.R."/>
            <person name="McClure R."/>
            <person name="Beliaev A."/>
            <person name="Bohutskyi P."/>
            <person name="Hill E.A."/>
            <person name="Rabines A."/>
            <person name="Zheng H."/>
            <person name="Allen L.Z."/>
            <person name="Kuo A."/>
            <person name="Grigoriev I.V."/>
            <person name="Allen A.E."/>
            <person name="Hazlebeck D."/>
            <person name="Allen E.E."/>
        </authorList>
    </citation>
    <scope>NUCLEOTIDE SEQUENCE</scope>
    <source>
        <strain evidence="4">Hildebrandi</strain>
    </source>
</reference>
<feature type="region of interest" description="Disordered" evidence="1">
    <location>
        <begin position="91"/>
        <end position="132"/>
    </location>
</feature>
<organism evidence="4 5">
    <name type="scientific">Nitzschia inconspicua</name>
    <dbReference type="NCBI Taxonomy" id="303405"/>
    <lineage>
        <taxon>Eukaryota</taxon>
        <taxon>Sar</taxon>
        <taxon>Stramenopiles</taxon>
        <taxon>Ochrophyta</taxon>
        <taxon>Bacillariophyta</taxon>
        <taxon>Bacillariophyceae</taxon>
        <taxon>Bacillariophycidae</taxon>
        <taxon>Bacillariales</taxon>
        <taxon>Bacillariaceae</taxon>
        <taxon>Nitzschia</taxon>
    </lineage>
</organism>
<dbReference type="InterPro" id="IPR050865">
    <property type="entry name" value="BEACH_Domain"/>
</dbReference>
<dbReference type="SMART" id="SM01026">
    <property type="entry name" value="Beach"/>
    <property type="match status" value="1"/>
</dbReference>
<feature type="region of interest" description="Disordered" evidence="1">
    <location>
        <begin position="826"/>
        <end position="864"/>
    </location>
</feature>
<dbReference type="Pfam" id="PF25400">
    <property type="entry name" value="PH_FAN"/>
    <property type="match status" value="1"/>
</dbReference>
<dbReference type="InterPro" id="IPR023362">
    <property type="entry name" value="PH-BEACH_dom"/>
</dbReference>
<gene>
    <name evidence="4" type="ORF">IV203_002973</name>
</gene>
<dbReference type="Pfam" id="PF00400">
    <property type="entry name" value="WD40"/>
    <property type="match status" value="1"/>
</dbReference>
<dbReference type="EMBL" id="JAGRRH010000016">
    <property type="protein sequence ID" value="KAG7353618.1"/>
    <property type="molecule type" value="Genomic_DNA"/>
</dbReference>
<evidence type="ECO:0000313" key="4">
    <source>
        <dbReference type="EMBL" id="KAG7353618.1"/>
    </source>
</evidence>
<protein>
    <submittedName>
        <fullName evidence="4">Beige/BEACH domain containing protein</fullName>
    </submittedName>
</protein>
<dbReference type="PROSITE" id="PS51783">
    <property type="entry name" value="PH_BEACH"/>
    <property type="match status" value="1"/>
</dbReference>
<feature type="region of interest" description="Disordered" evidence="1">
    <location>
        <begin position="736"/>
        <end position="771"/>
    </location>
</feature>
<comment type="caution">
    <text evidence="4">The sequence shown here is derived from an EMBL/GenBank/DDBJ whole genome shotgun (WGS) entry which is preliminary data.</text>
</comment>
<sequence>MTVSWFGSGVGLAESDGHHGSHRHHPHHTNKLSMKDAVKALYPPKAARYFEMRGSSVNGTDRTRFSTLLLEHGEKHLQDWAVIAYTQPVINPTSSSPGLTSPRSKKTTQTTWAAQIASPTKSSRKSSSSLSAQASLLKQQKMALDKETYPSVHMTKIEGRLHLCSQSVVFEPNDVARPILRCPFNKMDAPPKEYPNKTDDPALLKSYEAMTVEFESSKHVIMKANNAISPFEAVPIHTLFRFTFLHSSPTSLVELCQRLFTIWHNYKTSRATGRHHHHPHYIPELEELLKPMMNRPFDPSNLLDVRERPLTSNIRCNLLTPLQSQPGCMVLTQERVYFQPALGVISLETTPQATSYMYPRDLIATARRYSGLKDSALELYWKDGTSSLFGFERKHEREQVLRLMPKVRSNGDVIPCHTDREFIVQASQEWQRGSINNYDYLLLLNSAAGRTVQDLSRYPVFPWVIADYASAKLDLTKEETFRDLTKPIGALNEKRLEYFQQRLASMEGMEDPFLYGTHYSAAGYVLYYLVRSMPEHMLCLQNGKFDAPDRLFHSISQCYSCVLTNHADVKELTPEFFNPNNDFDFLINARGLQLGATQNGDRVNDVTLPPWAKSPRDFLKKNCKALESQVCTSMLPRWIDLVFGSKSRGEAAKDANNLFHYSAYLGPADLSAMSTPQERFQAELQATEFGIVPDQLFVGPHPLRHETVDESFINPDVGRTFSGTDDGKADTWELLETEDLPPQGDDGVSREDPMTESHDDVNSSGVNPSGKPINLPPGMQSNPFHAADTVNPFGGDKSSNKDRISIPMSGSGDIVGTNAGLSSFSNIGKEPSLSNVSSSGDQRGKYHSPHTTQDPTSPTRPMPATSAEWDIKFLERSRLHDDAVTGTSFFPVDNDQCMLVTTSLDGGLKVHTVDLGLDGAGKKQQEGGITGTLSRFSYIAMSRGQVSPVNQSKLTEYRSHTARDPLACLSTASDSQGGKVAFAGGHDDVVLAYGINSGAAVASLYSHRDAVTGLDMLPRPPATTQSALWSKKSTHIMVSGSWDATIKVWSVVVASGETVSIDREPLAELFDADSSIVCVSAAAIPDGQGGIVVAAGSADGSFCVWNLHSDGDQVVIHKEAAKRGSGPCSVIQWSAEKGQLSLFTGFATGKVASYVLVDGSVRKASAASVGVAVQSLVHSYGILLVGCSDGGLRLIPIRDGAYFTSDLSLWPNVNNTNSPGLTSVSLSFMGMSNNGSGKCICCTGAEDGSIAIFELKRASRSG</sequence>
<dbReference type="InterPro" id="IPR057496">
    <property type="entry name" value="FAN-like_PH"/>
</dbReference>
<dbReference type="AlphaFoldDB" id="A0A9K3L120"/>
<evidence type="ECO:0000313" key="5">
    <source>
        <dbReference type="Proteomes" id="UP000693970"/>
    </source>
</evidence>
<dbReference type="PANTHER" id="PTHR13743">
    <property type="entry name" value="BEIGE/BEACH-RELATED"/>
    <property type="match status" value="1"/>
</dbReference>
<feature type="domain" description="BEACH-type PH" evidence="3">
    <location>
        <begin position="305"/>
        <end position="405"/>
    </location>
</feature>
<feature type="compositionally biased region" description="Basic and acidic residues" evidence="1">
    <location>
        <begin position="747"/>
        <end position="761"/>
    </location>
</feature>
<feature type="domain" description="BEACH" evidence="2">
    <location>
        <begin position="415"/>
        <end position="704"/>
    </location>
</feature>
<dbReference type="SMART" id="SM00320">
    <property type="entry name" value="WD40"/>
    <property type="match status" value="4"/>
</dbReference>
<evidence type="ECO:0000259" key="3">
    <source>
        <dbReference type="PROSITE" id="PS51783"/>
    </source>
</evidence>
<proteinExistence type="predicted"/>
<feature type="compositionally biased region" description="Polar residues" evidence="1">
    <location>
        <begin position="91"/>
        <end position="113"/>
    </location>
</feature>
<dbReference type="OrthoDB" id="26681at2759"/>
<dbReference type="InterPro" id="IPR001680">
    <property type="entry name" value="WD40_rpt"/>
</dbReference>
<dbReference type="PROSITE" id="PS50197">
    <property type="entry name" value="BEACH"/>
    <property type="match status" value="1"/>
</dbReference>
<evidence type="ECO:0000256" key="1">
    <source>
        <dbReference type="SAM" id="MobiDB-lite"/>
    </source>
</evidence>
<dbReference type="CDD" id="cd06071">
    <property type="entry name" value="Beach"/>
    <property type="match status" value="1"/>
</dbReference>
<evidence type="ECO:0000259" key="2">
    <source>
        <dbReference type="PROSITE" id="PS50197"/>
    </source>
</evidence>
<dbReference type="Pfam" id="PF02138">
    <property type="entry name" value="Beach"/>
    <property type="match status" value="1"/>
</dbReference>
<dbReference type="InterPro" id="IPR000409">
    <property type="entry name" value="BEACH_dom"/>
</dbReference>
<reference evidence="4" key="2">
    <citation type="submission" date="2021-04" db="EMBL/GenBank/DDBJ databases">
        <authorList>
            <person name="Podell S."/>
        </authorList>
    </citation>
    <scope>NUCLEOTIDE SEQUENCE</scope>
    <source>
        <strain evidence="4">Hildebrandi</strain>
    </source>
</reference>
<dbReference type="Proteomes" id="UP000693970">
    <property type="component" value="Unassembled WGS sequence"/>
</dbReference>
<feature type="compositionally biased region" description="Polar residues" evidence="1">
    <location>
        <begin position="826"/>
        <end position="841"/>
    </location>
</feature>
<dbReference type="PANTHER" id="PTHR13743:SF123">
    <property type="entry name" value="PROTEIN FAN"/>
    <property type="match status" value="1"/>
</dbReference>
<accession>A0A9K3L120</accession>